<dbReference type="Gene3D" id="3.40.50.12480">
    <property type="match status" value="1"/>
</dbReference>
<reference evidence="1 2" key="1">
    <citation type="submission" date="2024-04" db="EMBL/GenBank/DDBJ databases">
        <title>Tritrichomonas musculus Genome.</title>
        <authorList>
            <person name="Alves-Ferreira E."/>
            <person name="Grigg M."/>
            <person name="Lorenzi H."/>
            <person name="Galac M."/>
        </authorList>
    </citation>
    <scope>NUCLEOTIDE SEQUENCE [LARGE SCALE GENOMIC DNA]</scope>
    <source>
        <strain evidence="1 2">EAF2021</strain>
    </source>
</reference>
<dbReference type="Proteomes" id="UP001470230">
    <property type="component" value="Unassembled WGS sequence"/>
</dbReference>
<dbReference type="SUPFAM" id="SSF52058">
    <property type="entry name" value="L domain-like"/>
    <property type="match status" value="2"/>
</dbReference>
<protein>
    <recommendedName>
        <fullName evidence="3">Surface antigen BspA-like</fullName>
    </recommendedName>
</protein>
<dbReference type="InterPro" id="IPR026906">
    <property type="entry name" value="LRR_5"/>
</dbReference>
<gene>
    <name evidence="1" type="ORF">M9Y10_018579</name>
</gene>
<comment type="caution">
    <text evidence="1">The sequence shown here is derived from an EMBL/GenBank/DDBJ whole genome shotgun (WGS) entry which is preliminary data.</text>
</comment>
<organism evidence="1 2">
    <name type="scientific">Tritrichomonas musculus</name>
    <dbReference type="NCBI Taxonomy" id="1915356"/>
    <lineage>
        <taxon>Eukaryota</taxon>
        <taxon>Metamonada</taxon>
        <taxon>Parabasalia</taxon>
        <taxon>Tritrichomonadida</taxon>
        <taxon>Tritrichomonadidae</taxon>
        <taxon>Tritrichomonas</taxon>
    </lineage>
</organism>
<dbReference type="PANTHER" id="PTHR45661:SF3">
    <property type="entry name" value="IG-LIKE DOMAIN-CONTAINING PROTEIN"/>
    <property type="match status" value="1"/>
</dbReference>
<dbReference type="PANTHER" id="PTHR45661">
    <property type="entry name" value="SURFACE ANTIGEN"/>
    <property type="match status" value="1"/>
</dbReference>
<evidence type="ECO:0008006" key="3">
    <source>
        <dbReference type="Google" id="ProtNLM"/>
    </source>
</evidence>
<proteinExistence type="predicted"/>
<evidence type="ECO:0000313" key="1">
    <source>
        <dbReference type="EMBL" id="KAK8849985.1"/>
    </source>
</evidence>
<sequence length="710" mass="80667">MNKTNCSSSHFDTSKEEKFISEHLSEFIQKEKMLELPIPLLYRVLKLFFESQHNKDELRSGMTDFLFKCLDKYGRSASVLFNLIDFKEQRNELVNRLIKNYLTVFGQNMKVSAIINDKSYFEQEFINNADIIKYQEMFLESITFGQFRRFDDKSKDNFIKGLYKNENEQKNENELLRAKLLLNFSSIPDSYDYYQIVDFLRKNENNQTEFTLAKDKVENLYQMNQLDSCLNNCAIAFNDFIVEIEYPCNKFEQIMKIISDIENQKVQNMKVSVTINDKSYFDQKYECNKIVNICKVGKSVDMIPEEGFSDFSNLSDFELSSNAITIGSSSFKNCNSLTEIKIPTSVKSIGDNCFDGCSKLDQISINPFYTQIQFNTFNKCPSLKHFTISTARESKSKTSEHILIPYNITEIFSQTNFFNSSELTSYINECSEIIFEIEYPSSNFSNIYQKVTDFIQNYSSKIKIGIFNTQIDKYFCNNKVINYVRFSSKRTPNDSIEGSFENCSSLIEIFVPSSFSKIGNRTFFRCSSLKKINFESHSSLTSIGEYVFSGCSSLTQIAIPSSVTSIGHYAFYGCSSLTQIVIPSSVTSIGHYAFYGCSSLTQIAIPSSVTSIGHYAFYGCSSLTQIVIPSSVTSIGHYAFYGCSSLTQIVIPSSVTSPIECTFWGCSSLTQVTIPSSVTLIEQYAFHGCSSLTQITIPSSVTLIGACAFQ</sequence>
<evidence type="ECO:0000313" key="2">
    <source>
        <dbReference type="Proteomes" id="UP001470230"/>
    </source>
</evidence>
<dbReference type="EMBL" id="JAPFFF010000025">
    <property type="protein sequence ID" value="KAK8849985.1"/>
    <property type="molecule type" value="Genomic_DNA"/>
</dbReference>
<dbReference type="InterPro" id="IPR032675">
    <property type="entry name" value="LRR_dom_sf"/>
</dbReference>
<dbReference type="Gene3D" id="3.80.10.10">
    <property type="entry name" value="Ribonuclease Inhibitor"/>
    <property type="match status" value="3"/>
</dbReference>
<dbReference type="Pfam" id="PF13306">
    <property type="entry name" value="LRR_5"/>
    <property type="match status" value="2"/>
</dbReference>
<keyword evidence="2" id="KW-1185">Reference proteome</keyword>
<name>A0ABR2HMR6_9EUKA</name>
<dbReference type="InterPro" id="IPR053139">
    <property type="entry name" value="Surface_bspA-like"/>
</dbReference>
<accession>A0ABR2HMR6</accession>